<sequence length="71" mass="7326">MSDDLRRVMTEITIDVPAAGRLFGLGEAAARRAAAKGTIPTVRVGGKTRALCVPLCATLGLEWTGAKSNAA</sequence>
<dbReference type="EMBL" id="AP024151">
    <property type="protein sequence ID" value="BCM88098.1"/>
    <property type="molecule type" value="Genomic_DNA"/>
</dbReference>
<dbReference type="AlphaFoldDB" id="A0A8H9CA96"/>
<accession>A0A8H9CA96</accession>
<proteinExistence type="predicted"/>
<evidence type="ECO:0000313" key="2">
    <source>
        <dbReference type="Proteomes" id="UP000663508"/>
    </source>
</evidence>
<geneLocation type="plasmid" evidence="1 2">
    <name>pVL1_6</name>
</geneLocation>
<reference evidence="1" key="1">
    <citation type="submission" date="2020-11" db="EMBL/GenBank/DDBJ databases">
        <title>Complete genome sequence of a novel pathogenic Methylobacterium strain isolated from rice in Vietnam.</title>
        <authorList>
            <person name="Lai K."/>
            <person name="Okazaki S."/>
            <person name="Higashi K."/>
            <person name="Mori H."/>
            <person name="Toyoda A."/>
            <person name="Kurokawa K."/>
        </authorList>
    </citation>
    <scope>NUCLEOTIDE SEQUENCE</scope>
    <source>
        <strain evidence="1">VL1</strain>
        <plasmid evidence="1">pVL1_6</plasmid>
    </source>
</reference>
<protein>
    <recommendedName>
        <fullName evidence="3">DNA-binding protein</fullName>
    </recommendedName>
</protein>
<organism evidence="1 2">
    <name type="scientific">Methylobacterium indicum</name>
    <dbReference type="NCBI Taxonomy" id="1775910"/>
    <lineage>
        <taxon>Bacteria</taxon>
        <taxon>Pseudomonadati</taxon>
        <taxon>Pseudomonadota</taxon>
        <taxon>Alphaproteobacteria</taxon>
        <taxon>Hyphomicrobiales</taxon>
        <taxon>Methylobacteriaceae</taxon>
        <taxon>Methylobacterium</taxon>
    </lineage>
</organism>
<dbReference type="Proteomes" id="UP000663508">
    <property type="component" value="Plasmid pVL1_6"/>
</dbReference>
<name>A0A8H9CA96_9HYPH</name>
<evidence type="ECO:0008006" key="3">
    <source>
        <dbReference type="Google" id="ProtNLM"/>
    </source>
</evidence>
<dbReference type="KEGG" id="mind:mvi_65590"/>
<keyword evidence="1" id="KW-0614">Plasmid</keyword>
<gene>
    <name evidence="1" type="ORF">mvi_65590</name>
</gene>
<evidence type="ECO:0000313" key="1">
    <source>
        <dbReference type="EMBL" id="BCM88098.1"/>
    </source>
</evidence>